<evidence type="ECO:0000313" key="5">
    <source>
        <dbReference type="Proteomes" id="UP000054558"/>
    </source>
</evidence>
<gene>
    <name evidence="4" type="ORF">KFL_006170080</name>
</gene>
<dbReference type="PANTHER" id="PTHR10858:SF23">
    <property type="entry name" value="DEOXYRIBONUCLEASE II"/>
    <property type="match status" value="1"/>
</dbReference>
<keyword evidence="2" id="KW-0378">Hydrolase</keyword>
<keyword evidence="3" id="KW-0472">Membrane</keyword>
<evidence type="ECO:0000313" key="4">
    <source>
        <dbReference type="EMBL" id="GAQ90240.1"/>
    </source>
</evidence>
<dbReference type="OMA" id="DNTEDHS"/>
<accession>A0A1Y1IH96</accession>
<keyword evidence="5" id="KW-1185">Reference proteome</keyword>
<dbReference type="PANTHER" id="PTHR10858">
    <property type="entry name" value="DEOXYRIBONUCLEASE II"/>
    <property type="match status" value="1"/>
</dbReference>
<dbReference type="Proteomes" id="UP000054558">
    <property type="component" value="Unassembled WGS sequence"/>
</dbReference>
<evidence type="ECO:0000256" key="2">
    <source>
        <dbReference type="ARBA" id="ARBA00022801"/>
    </source>
</evidence>
<keyword evidence="3" id="KW-1133">Transmembrane helix</keyword>
<dbReference type="STRING" id="105231.A0A1Y1IH96"/>
<reference evidence="4 5" key="1">
    <citation type="journal article" date="2014" name="Nat. Commun.">
        <title>Klebsormidium flaccidum genome reveals primary factors for plant terrestrial adaptation.</title>
        <authorList>
            <person name="Hori K."/>
            <person name="Maruyama F."/>
            <person name="Fujisawa T."/>
            <person name="Togashi T."/>
            <person name="Yamamoto N."/>
            <person name="Seo M."/>
            <person name="Sato S."/>
            <person name="Yamada T."/>
            <person name="Mori H."/>
            <person name="Tajima N."/>
            <person name="Moriyama T."/>
            <person name="Ikeuchi M."/>
            <person name="Watanabe M."/>
            <person name="Wada H."/>
            <person name="Kobayashi K."/>
            <person name="Saito M."/>
            <person name="Masuda T."/>
            <person name="Sasaki-Sekimoto Y."/>
            <person name="Mashiguchi K."/>
            <person name="Awai K."/>
            <person name="Shimojima M."/>
            <person name="Masuda S."/>
            <person name="Iwai M."/>
            <person name="Nobusawa T."/>
            <person name="Narise T."/>
            <person name="Kondo S."/>
            <person name="Saito H."/>
            <person name="Sato R."/>
            <person name="Murakawa M."/>
            <person name="Ihara Y."/>
            <person name="Oshima-Yamada Y."/>
            <person name="Ohtaka K."/>
            <person name="Satoh M."/>
            <person name="Sonobe K."/>
            <person name="Ishii M."/>
            <person name="Ohtani R."/>
            <person name="Kanamori-Sato M."/>
            <person name="Honoki R."/>
            <person name="Miyazaki D."/>
            <person name="Mochizuki H."/>
            <person name="Umetsu J."/>
            <person name="Higashi K."/>
            <person name="Shibata D."/>
            <person name="Kamiya Y."/>
            <person name="Sato N."/>
            <person name="Nakamura Y."/>
            <person name="Tabata S."/>
            <person name="Ida S."/>
            <person name="Kurokawa K."/>
            <person name="Ohta H."/>
        </authorList>
    </citation>
    <scope>NUCLEOTIDE SEQUENCE [LARGE SCALE GENOMIC DNA]</scope>
    <source>
        <strain evidence="4 5">NIES-2285</strain>
    </source>
</reference>
<name>A0A1Y1IH96_KLENI</name>
<dbReference type="OrthoDB" id="541546at2759"/>
<dbReference type="EMBL" id="DF237566">
    <property type="protein sequence ID" value="GAQ90240.1"/>
    <property type="molecule type" value="Genomic_DNA"/>
</dbReference>
<dbReference type="InterPro" id="IPR004947">
    <property type="entry name" value="DNase_II"/>
</dbReference>
<keyword evidence="3" id="KW-0812">Transmembrane</keyword>
<evidence type="ECO:0000256" key="1">
    <source>
        <dbReference type="ARBA" id="ARBA00007527"/>
    </source>
</evidence>
<feature type="transmembrane region" description="Helical" evidence="3">
    <location>
        <begin position="12"/>
        <end position="30"/>
    </location>
</feature>
<dbReference type="AlphaFoldDB" id="A0A1Y1IH96"/>
<dbReference type="Pfam" id="PF03265">
    <property type="entry name" value="DNase_II"/>
    <property type="match status" value="1"/>
</dbReference>
<proteinExistence type="inferred from homology"/>
<comment type="similarity">
    <text evidence="1">Belongs to the DNase II family.</text>
</comment>
<organism evidence="4 5">
    <name type="scientific">Klebsormidium nitens</name>
    <name type="common">Green alga</name>
    <name type="synonym">Ulothrix nitens</name>
    <dbReference type="NCBI Taxonomy" id="105231"/>
    <lineage>
        <taxon>Eukaryota</taxon>
        <taxon>Viridiplantae</taxon>
        <taxon>Streptophyta</taxon>
        <taxon>Klebsormidiophyceae</taxon>
        <taxon>Klebsormidiales</taxon>
        <taxon>Klebsormidiaceae</taxon>
        <taxon>Klebsormidium</taxon>
    </lineage>
</organism>
<protein>
    <submittedName>
        <fullName evidence="4">Uncharacterized protein</fullName>
    </submittedName>
</protein>
<sequence length="558" mass="61091">MAAPEGGHKLKMCSFCSASLLSILFLYLLFRISNTSIISLTRAAMQLHPADVFKPQPGRSGHSLIADLSPTLLPPDVEVPLGSSLPLRANPPHPSVSNPSWLAADQAAGDYQDQEAHQLESPPTCRSADGAPVDWFVVLKLPNGDHYAYIDSTFSPPQPCATGPAGGYKWAIAAGLAAQGEGPLAKTLLPLYANQVNTSYVMYSDEYPDITGQPAHCWGWGAHAKGVLGFGPQRGFWLTHSIPKTPSHPHDGPYRGIHPPQLKYGQSMLCVSLDQEQLDLVGRVLGTSGVWVYAARLAAASQALYPHVQRLISFGPHRMARSSKAPPWVRGQIVRSLGGQSFALFAKRPTVYKWPIWLYEQLVEPFFALPMAWETWQNGEAAPQPSGCNGTRFPSFTVKQVAVPEAEMAAPMWSWGVHADHSKWGVPFDVTADQHSASPSGLSAGLFRVAPPVCLSDMNRQMSQGRRGGGAACFLDNRAIFESFRKLIVEVESCSQAGEGRYWFGLRSFMMFRWYVPCVTQAPMSIRRCRSSSTLVLKSLWKDALVVDFLCTYVVACY</sequence>
<evidence type="ECO:0000256" key="3">
    <source>
        <dbReference type="SAM" id="Phobius"/>
    </source>
</evidence>
<dbReference type="GO" id="GO:0006309">
    <property type="term" value="P:apoptotic DNA fragmentation"/>
    <property type="evidence" value="ECO:0000318"/>
    <property type="project" value="GO_Central"/>
</dbReference>
<dbReference type="GO" id="GO:0004531">
    <property type="term" value="F:deoxyribonuclease II activity"/>
    <property type="evidence" value="ECO:0000318"/>
    <property type="project" value="GO_Central"/>
</dbReference>
<dbReference type="CDD" id="cd09120">
    <property type="entry name" value="PLDc_DNaseII_1"/>
    <property type="match status" value="1"/>
</dbReference>